<organism evidence="2 3">
    <name type="scientific">Marinibactrum halimedae</name>
    <dbReference type="NCBI Taxonomy" id="1444977"/>
    <lineage>
        <taxon>Bacteria</taxon>
        <taxon>Pseudomonadati</taxon>
        <taxon>Pseudomonadota</taxon>
        <taxon>Gammaproteobacteria</taxon>
        <taxon>Cellvibrionales</taxon>
        <taxon>Cellvibrionaceae</taxon>
        <taxon>Marinibactrum</taxon>
    </lineage>
</organism>
<comment type="caution">
    <text evidence="2">The sequence shown here is derived from an EMBL/GenBank/DDBJ whole genome shotgun (WGS) entry which is preliminary data.</text>
</comment>
<name>A0AA37WL39_9GAMM</name>
<dbReference type="RefSeq" id="WP_232592098.1">
    <property type="nucleotide sequence ID" value="NZ_BSPD01000030.1"/>
</dbReference>
<keyword evidence="1" id="KW-0732">Signal</keyword>
<feature type="signal peptide" evidence="1">
    <location>
        <begin position="1"/>
        <end position="30"/>
    </location>
</feature>
<evidence type="ECO:0000313" key="3">
    <source>
        <dbReference type="Proteomes" id="UP001156870"/>
    </source>
</evidence>
<sequence>MNIKFSRFWALCTVMLGMGLAITTLETVFADEQQAGSWRTALFEDLSDRKHSVYQKIAEAQDGFSTILEEPSEEHSDPFPIEYKNNFDDLLNDYLTTIDFIVLEVERVGQDDNDSECLEQIEDFRTDEMQVLRENIHKVIHSKAQTREEKLRLMESAILLPMSLIPVAEKLPMTLCVF</sequence>
<protein>
    <submittedName>
        <fullName evidence="2">Uncharacterized protein</fullName>
    </submittedName>
</protein>
<accession>A0AA37WL39</accession>
<proteinExistence type="predicted"/>
<dbReference type="AlphaFoldDB" id="A0AA37WL39"/>
<feature type="chain" id="PRO_5041273150" evidence="1">
    <location>
        <begin position="31"/>
        <end position="178"/>
    </location>
</feature>
<evidence type="ECO:0000256" key="1">
    <source>
        <dbReference type="SAM" id="SignalP"/>
    </source>
</evidence>
<dbReference type="Proteomes" id="UP001156870">
    <property type="component" value="Unassembled WGS sequence"/>
</dbReference>
<evidence type="ECO:0000313" key="2">
    <source>
        <dbReference type="EMBL" id="GLS25398.1"/>
    </source>
</evidence>
<keyword evidence="3" id="KW-1185">Reference proteome</keyword>
<reference evidence="2 3" key="1">
    <citation type="journal article" date="2014" name="Int. J. Syst. Evol. Microbiol.">
        <title>Complete genome sequence of Corynebacterium casei LMG S-19264T (=DSM 44701T), isolated from a smear-ripened cheese.</title>
        <authorList>
            <consortium name="US DOE Joint Genome Institute (JGI-PGF)"/>
            <person name="Walter F."/>
            <person name="Albersmeier A."/>
            <person name="Kalinowski J."/>
            <person name="Ruckert C."/>
        </authorList>
    </citation>
    <scope>NUCLEOTIDE SEQUENCE [LARGE SCALE GENOMIC DNA]</scope>
    <source>
        <strain evidence="2 3">NBRC 110095</strain>
    </source>
</reference>
<gene>
    <name evidence="2" type="ORF">GCM10007877_11120</name>
</gene>
<dbReference type="EMBL" id="BSPD01000030">
    <property type="protein sequence ID" value="GLS25398.1"/>
    <property type="molecule type" value="Genomic_DNA"/>
</dbReference>